<accession>A0A6P5IUP4</accession>
<dbReference type="OMA" id="AGDVKIC"/>
<evidence type="ECO:0000256" key="4">
    <source>
        <dbReference type="ARBA" id="ARBA00022794"/>
    </source>
</evidence>
<dbReference type="Proteomes" id="UP000515140">
    <property type="component" value="Unplaced"/>
</dbReference>
<dbReference type="InParanoid" id="A0A6P5IUP4"/>
<keyword evidence="9" id="KW-1185">Reference proteome</keyword>
<evidence type="ECO:0000256" key="3">
    <source>
        <dbReference type="ARBA" id="ARBA00022729"/>
    </source>
</evidence>
<evidence type="ECO:0000256" key="2">
    <source>
        <dbReference type="ARBA" id="ARBA00011495"/>
    </source>
</evidence>
<name>A0A6P5IUP4_PHACI</name>
<gene>
    <name evidence="10" type="primary">TCTN1</name>
</gene>
<dbReference type="Pfam" id="PF07773">
    <property type="entry name" value="TCTN_DUF1619"/>
    <property type="match status" value="2"/>
</dbReference>
<dbReference type="GO" id="GO:0060271">
    <property type="term" value="P:cilium assembly"/>
    <property type="evidence" value="ECO:0007669"/>
    <property type="project" value="TreeGrafter"/>
</dbReference>
<dbReference type="GO" id="GO:0036038">
    <property type="term" value="C:MKS complex"/>
    <property type="evidence" value="ECO:0007669"/>
    <property type="project" value="TreeGrafter"/>
</dbReference>
<feature type="domain" description="Tectonic-1-3" evidence="7">
    <location>
        <begin position="431"/>
        <end position="610"/>
    </location>
</feature>
<dbReference type="InterPro" id="IPR057724">
    <property type="entry name" value="TCTN1-3_N"/>
</dbReference>
<dbReference type="Pfam" id="PF25752">
    <property type="entry name" value="DUF1619_N"/>
    <property type="match status" value="1"/>
</dbReference>
<evidence type="ECO:0000256" key="6">
    <source>
        <dbReference type="SAM" id="MobiDB-lite"/>
    </source>
</evidence>
<dbReference type="AlphaFoldDB" id="A0A6P5IUP4"/>
<dbReference type="CTD" id="79600"/>
<comment type="similarity">
    <text evidence="1">Belongs to the tectonic family.</text>
</comment>
<evidence type="ECO:0000313" key="9">
    <source>
        <dbReference type="Proteomes" id="UP000515140"/>
    </source>
</evidence>
<dbReference type="GO" id="GO:1904491">
    <property type="term" value="P:protein localization to ciliary transition zone"/>
    <property type="evidence" value="ECO:0007669"/>
    <property type="project" value="TreeGrafter"/>
</dbReference>
<reference evidence="10" key="1">
    <citation type="submission" date="2025-08" db="UniProtKB">
        <authorList>
            <consortium name="RefSeq"/>
        </authorList>
    </citation>
    <scope>IDENTIFICATION</scope>
    <source>
        <tissue evidence="10">Spleen</tissue>
    </source>
</reference>
<proteinExistence type="inferred from homology"/>
<evidence type="ECO:0000256" key="1">
    <source>
        <dbReference type="ARBA" id="ARBA00007633"/>
    </source>
</evidence>
<protein>
    <submittedName>
        <fullName evidence="10">Tectonic-1 isoform X1</fullName>
    </submittedName>
</protein>
<dbReference type="PANTHER" id="PTHR14611">
    <property type="entry name" value="TECTONIC FAMILY MEMBER"/>
    <property type="match status" value="1"/>
</dbReference>
<keyword evidence="3" id="KW-0732">Signal</keyword>
<evidence type="ECO:0000259" key="8">
    <source>
        <dbReference type="Pfam" id="PF25752"/>
    </source>
</evidence>
<feature type="region of interest" description="Disordered" evidence="6">
    <location>
        <begin position="59"/>
        <end position="102"/>
    </location>
</feature>
<dbReference type="InterPro" id="IPR011677">
    <property type="entry name" value="TCTN1-3_dom"/>
</dbReference>
<evidence type="ECO:0000259" key="7">
    <source>
        <dbReference type="Pfam" id="PF07773"/>
    </source>
</evidence>
<feature type="domain" description="Tectonic-1-3" evidence="7">
    <location>
        <begin position="256"/>
        <end position="421"/>
    </location>
</feature>
<sequence length="638" mass="70491">MTSGEPASSRDAPRSAKAVAPATRVSGVMAGLWPEMGWWCLLMLLLVFLGPGAAQSLDSELRPRAHTESTQGPDPGPTPRFGDHRPVTEVRGPAGATSPQSPLTLAPRFAEEEVQPALRPSPVTDVSALCVCDLLVEECDVNCCCDPDCTSKDFSLFSTCSVRIVSSDRKLCFQKIAVYEMNFTAHPPERLFYLADQTNPSLFCLYTLNYKAELSFITPEFPNENNFDNFLKKSGNYANTKESNIYHPTILNTPTATKYKYRVPVQTSDSFLKLPCPLLASQCSDNNPVGFLMNEVFRCNRRVTLEQCGEDRALSMGQYIQPKILAEPNSSKEIPVTVRAVFLQSLNKTVTQNTQSDALLHPTFVNINGLKACTNVVLKLKYSITYTEAGEITKADIHFLLGTVSSSMLPLQQQFQVQFLQQNIKSFPLSGNPGYVPGLPLIAGFEIESQIVQSTNRYGQFTIFHSTAEQNCLLAEGLRKPVVFGYNMVTGCKIRLTKTTNCQLVGRRLKRLLMGESFPDYVSSFGNSPAQNLQDWVPVRFSMFTAKGQEPCLIPLVYDIRVKWTKYGSLVNPQAKIVSVAVQMISSAFSKTELEHGRTVQVSTVVSFTDVSAPAEAGYKAQPTIDAKLPSNFFFPFA</sequence>
<feature type="region of interest" description="Disordered" evidence="6">
    <location>
        <begin position="1"/>
        <end position="21"/>
    </location>
</feature>
<dbReference type="FunCoup" id="A0A6P5IUP4">
    <property type="interactions" value="784"/>
</dbReference>
<dbReference type="InterPro" id="IPR040354">
    <property type="entry name" value="TCTN1-3"/>
</dbReference>
<feature type="domain" description="Tectonic-1-3 N-terminal" evidence="8">
    <location>
        <begin position="120"/>
        <end position="227"/>
    </location>
</feature>
<dbReference type="GeneID" id="110196824"/>
<keyword evidence="4" id="KW-0970">Cilium biogenesis/degradation</keyword>
<evidence type="ECO:0000256" key="5">
    <source>
        <dbReference type="ARBA" id="ARBA00023180"/>
    </source>
</evidence>
<dbReference type="RefSeq" id="XP_020825885.1">
    <property type="nucleotide sequence ID" value="XM_020970226.1"/>
</dbReference>
<evidence type="ECO:0000313" key="10">
    <source>
        <dbReference type="RefSeq" id="XP_020825885.1"/>
    </source>
</evidence>
<dbReference type="KEGG" id="pcw:110196824"/>
<dbReference type="PANTHER" id="PTHR14611:SF1">
    <property type="entry name" value="TECTONIC-1"/>
    <property type="match status" value="1"/>
</dbReference>
<comment type="subunit">
    <text evidence="2">Part of the tectonic-like complex (also named B9 complex).</text>
</comment>
<keyword evidence="5" id="KW-0325">Glycoprotein</keyword>
<organism evidence="9 10">
    <name type="scientific">Phascolarctos cinereus</name>
    <name type="common">Koala</name>
    <dbReference type="NCBI Taxonomy" id="38626"/>
    <lineage>
        <taxon>Eukaryota</taxon>
        <taxon>Metazoa</taxon>
        <taxon>Chordata</taxon>
        <taxon>Craniata</taxon>
        <taxon>Vertebrata</taxon>
        <taxon>Euteleostomi</taxon>
        <taxon>Mammalia</taxon>
        <taxon>Metatheria</taxon>
        <taxon>Diprotodontia</taxon>
        <taxon>Phascolarctidae</taxon>
        <taxon>Phascolarctos</taxon>
    </lineage>
</organism>